<dbReference type="OrthoDB" id="2193366at2"/>
<dbReference type="Proteomes" id="UP000036780">
    <property type="component" value="Unassembled WGS sequence"/>
</dbReference>
<dbReference type="GeneID" id="66870552"/>
<evidence type="ECO:0000313" key="3">
    <source>
        <dbReference type="Proteomes" id="UP000036780"/>
    </source>
</evidence>
<dbReference type="RefSeq" id="WP_050352874.1">
    <property type="nucleotide sequence ID" value="NZ_BOSN01000001.1"/>
</dbReference>
<evidence type="ECO:0000313" key="2">
    <source>
        <dbReference type="EMBL" id="KNE20303.1"/>
    </source>
</evidence>
<feature type="transmembrane region" description="Helical" evidence="1">
    <location>
        <begin position="44"/>
        <end position="63"/>
    </location>
</feature>
<sequence>MKQSRLRITGWLLFLLAVLLFSGQIGFLLIQSNYPQVEYIDNRLFYLFNISFAIFLALALLFLLRLSKIWRLLVITSFGIFAIVNSWLFISTNQQIKNIISISPDFKQVLSIKKQVDTKEATYYRSKLGILAMSHQKLPEDVSSTPKIDWLANDIAAVTYKSSDDKLQQFIATYGDRGIGGSYYEVGAVTRGRWGGESVEMRNNTEGITIITKATSETFSWDQVIQYGTLALVLMKDNQAVWTIALDEDFDAEAINDGKQQTGNITLYKATMDDNEPINLEFQGREGSLFKPAEK</sequence>
<organism evidence="2 3">
    <name type="scientific">Virgibacillus pantothenticus</name>
    <dbReference type="NCBI Taxonomy" id="1473"/>
    <lineage>
        <taxon>Bacteria</taxon>
        <taxon>Bacillati</taxon>
        <taxon>Bacillota</taxon>
        <taxon>Bacilli</taxon>
        <taxon>Bacillales</taxon>
        <taxon>Bacillaceae</taxon>
        <taxon>Virgibacillus</taxon>
    </lineage>
</organism>
<gene>
    <name evidence="2" type="ORF">AFK71_18135</name>
</gene>
<dbReference type="PATRIC" id="fig|1473.5.peg.2355"/>
<feature type="transmembrane region" description="Helical" evidence="1">
    <location>
        <begin position="70"/>
        <end position="90"/>
    </location>
</feature>
<protein>
    <submittedName>
        <fullName evidence="2">Uncharacterized protein</fullName>
    </submittedName>
</protein>
<keyword evidence="1" id="KW-0812">Transmembrane</keyword>
<keyword evidence="1" id="KW-0472">Membrane</keyword>
<accession>A0A0L0QQ00</accession>
<keyword evidence="3" id="KW-1185">Reference proteome</keyword>
<comment type="caution">
    <text evidence="2">The sequence shown here is derived from an EMBL/GenBank/DDBJ whole genome shotgun (WGS) entry which is preliminary data.</text>
</comment>
<keyword evidence="1" id="KW-1133">Transmembrane helix</keyword>
<dbReference type="AlphaFoldDB" id="A0A0L0QQ00"/>
<name>A0A0L0QQ00_VIRPA</name>
<feature type="transmembrane region" description="Helical" evidence="1">
    <location>
        <begin position="12"/>
        <end position="32"/>
    </location>
</feature>
<dbReference type="EMBL" id="LGTO01000007">
    <property type="protein sequence ID" value="KNE20303.1"/>
    <property type="molecule type" value="Genomic_DNA"/>
</dbReference>
<proteinExistence type="predicted"/>
<evidence type="ECO:0000256" key="1">
    <source>
        <dbReference type="SAM" id="Phobius"/>
    </source>
</evidence>
<reference evidence="3" key="1">
    <citation type="submission" date="2015-07" db="EMBL/GenBank/DDBJ databases">
        <title>Fjat-10053 dsm26.</title>
        <authorList>
            <person name="Liu B."/>
            <person name="Wang J."/>
            <person name="Zhu Y."/>
            <person name="Liu G."/>
            <person name="Chen Q."/>
            <person name="Chen Z."/>
            <person name="Lan J."/>
            <person name="Che J."/>
            <person name="Ge C."/>
            <person name="Shi H."/>
            <person name="Pan Z."/>
            <person name="Liu X."/>
        </authorList>
    </citation>
    <scope>NUCLEOTIDE SEQUENCE [LARGE SCALE GENOMIC DNA]</scope>
    <source>
        <strain evidence="3">DSM 26</strain>
    </source>
</reference>